<keyword evidence="2" id="KW-0472">Membrane</keyword>
<dbReference type="EMBL" id="LT607413">
    <property type="protein sequence ID" value="SCE95540.1"/>
    <property type="molecule type" value="Genomic_DNA"/>
</dbReference>
<dbReference type="InParanoid" id="A0A1C4WH76"/>
<evidence type="ECO:0000313" key="3">
    <source>
        <dbReference type="EMBL" id="SCE95540.1"/>
    </source>
</evidence>
<dbReference type="Proteomes" id="UP000198253">
    <property type="component" value="Chromosome I"/>
</dbReference>
<protein>
    <submittedName>
        <fullName evidence="3">Uncharacterized protein</fullName>
    </submittedName>
</protein>
<evidence type="ECO:0000256" key="2">
    <source>
        <dbReference type="SAM" id="Phobius"/>
    </source>
</evidence>
<dbReference type="OrthoDB" id="3964962at2"/>
<feature type="compositionally biased region" description="Low complexity" evidence="1">
    <location>
        <begin position="257"/>
        <end position="274"/>
    </location>
</feature>
<keyword evidence="2" id="KW-0812">Transmembrane</keyword>
<sequence length="387" mass="40671">MADGEKRQAGRRRRAIKPVDLAAGPARQLRDFFFDLYLQAGTPTLDEIAAAIANEGDLPGAPRRDRLHRIISGRELPATQDDAISLTVALARWVPAVDEERVGAKAQRLWLAARRPPVSTPLLRLPAGESGPTTPEVQTGVVSGGSDLQDSSRSHGDLPARHGFFDAAWLGYVVAVLSIVFGASQVAPDGWRRVMTAGLLLVAAITGAVAFHLRRARVALAAVAAVALALALPAALLPSSKEAVRAGDGLIVDRPNGTPSPSASLTLSSPSGATDSPSMTASRTPAAPKEQTVTVTVVIGVASELYDRSIAIGLSSAYSDRAIMNVFAGPAFCDPLFIDVGQTVQFVNSGSGQVFELTLMATKADESVRLRVKQRNIVEGEYGSPCL</sequence>
<keyword evidence="4" id="KW-1185">Reference proteome</keyword>
<accession>A0A1C4WH76</accession>
<feature type="region of interest" description="Disordered" evidence="1">
    <location>
        <begin position="122"/>
        <end position="154"/>
    </location>
</feature>
<proteinExistence type="predicted"/>
<dbReference type="RefSeq" id="WP_143740538.1">
    <property type="nucleotide sequence ID" value="NZ_LT607413.1"/>
</dbReference>
<organism evidence="3 4">
    <name type="scientific">Micromonospora echinospora</name>
    <name type="common">Micromonospora purpurea</name>
    <dbReference type="NCBI Taxonomy" id="1877"/>
    <lineage>
        <taxon>Bacteria</taxon>
        <taxon>Bacillati</taxon>
        <taxon>Actinomycetota</taxon>
        <taxon>Actinomycetes</taxon>
        <taxon>Micromonosporales</taxon>
        <taxon>Micromonosporaceae</taxon>
        <taxon>Micromonospora</taxon>
    </lineage>
</organism>
<feature type="transmembrane region" description="Helical" evidence="2">
    <location>
        <begin position="163"/>
        <end position="184"/>
    </location>
</feature>
<dbReference type="AlphaFoldDB" id="A0A1C4WH76"/>
<evidence type="ECO:0000313" key="4">
    <source>
        <dbReference type="Proteomes" id="UP000198253"/>
    </source>
</evidence>
<feature type="region of interest" description="Disordered" evidence="1">
    <location>
        <begin position="250"/>
        <end position="287"/>
    </location>
</feature>
<feature type="transmembrane region" description="Helical" evidence="2">
    <location>
        <begin position="190"/>
        <end position="211"/>
    </location>
</feature>
<gene>
    <name evidence="3" type="ORF">GA0070618_2191</name>
</gene>
<evidence type="ECO:0000256" key="1">
    <source>
        <dbReference type="SAM" id="MobiDB-lite"/>
    </source>
</evidence>
<feature type="compositionally biased region" description="Polar residues" evidence="1">
    <location>
        <begin position="131"/>
        <end position="149"/>
    </location>
</feature>
<feature type="transmembrane region" description="Helical" evidence="2">
    <location>
        <begin position="218"/>
        <end position="237"/>
    </location>
</feature>
<keyword evidence="2" id="KW-1133">Transmembrane helix</keyword>
<name>A0A1C4WH76_MICEC</name>
<reference evidence="4" key="1">
    <citation type="submission" date="2016-06" db="EMBL/GenBank/DDBJ databases">
        <authorList>
            <person name="Varghese N."/>
            <person name="Submissions Spin"/>
        </authorList>
    </citation>
    <scope>NUCLEOTIDE SEQUENCE [LARGE SCALE GENOMIC DNA]</scope>
    <source>
        <strain evidence="4">DSM 43816</strain>
    </source>
</reference>